<evidence type="ECO:0000256" key="1">
    <source>
        <dbReference type="SAM" id="MobiDB-lite"/>
    </source>
</evidence>
<accession>A0A8T2T0Y6</accession>
<dbReference type="OrthoDB" id="1920208at2759"/>
<dbReference type="AlphaFoldDB" id="A0A8T2T0Y6"/>
<proteinExistence type="predicted"/>
<feature type="region of interest" description="Disordered" evidence="1">
    <location>
        <begin position="31"/>
        <end position="66"/>
    </location>
</feature>
<evidence type="ECO:0000313" key="3">
    <source>
        <dbReference type="Proteomes" id="UP000825935"/>
    </source>
</evidence>
<feature type="compositionally biased region" description="Polar residues" evidence="1">
    <location>
        <begin position="31"/>
        <end position="45"/>
    </location>
</feature>
<name>A0A8T2T0Y6_CERRI</name>
<protein>
    <submittedName>
        <fullName evidence="2">Uncharacterized protein</fullName>
    </submittedName>
</protein>
<comment type="caution">
    <text evidence="2">The sequence shown here is derived from an EMBL/GenBank/DDBJ whole genome shotgun (WGS) entry which is preliminary data.</text>
</comment>
<organism evidence="2 3">
    <name type="scientific">Ceratopteris richardii</name>
    <name type="common">Triangle waterfern</name>
    <dbReference type="NCBI Taxonomy" id="49495"/>
    <lineage>
        <taxon>Eukaryota</taxon>
        <taxon>Viridiplantae</taxon>
        <taxon>Streptophyta</taxon>
        <taxon>Embryophyta</taxon>
        <taxon>Tracheophyta</taxon>
        <taxon>Polypodiopsida</taxon>
        <taxon>Polypodiidae</taxon>
        <taxon>Polypodiales</taxon>
        <taxon>Pteridineae</taxon>
        <taxon>Pteridaceae</taxon>
        <taxon>Parkerioideae</taxon>
        <taxon>Ceratopteris</taxon>
    </lineage>
</organism>
<gene>
    <name evidence="2" type="ORF">KP509_16G053700</name>
</gene>
<keyword evidence="3" id="KW-1185">Reference proteome</keyword>
<reference evidence="2" key="1">
    <citation type="submission" date="2021-08" db="EMBL/GenBank/DDBJ databases">
        <title>WGS assembly of Ceratopteris richardii.</title>
        <authorList>
            <person name="Marchant D.B."/>
            <person name="Chen G."/>
            <person name="Jenkins J."/>
            <person name="Shu S."/>
            <person name="Leebens-Mack J."/>
            <person name="Grimwood J."/>
            <person name="Schmutz J."/>
            <person name="Soltis P."/>
            <person name="Soltis D."/>
            <person name="Chen Z.-H."/>
        </authorList>
    </citation>
    <scope>NUCLEOTIDE SEQUENCE</scope>
    <source>
        <strain evidence="2">Whitten #5841</strain>
        <tissue evidence="2">Leaf</tissue>
    </source>
</reference>
<evidence type="ECO:0000313" key="2">
    <source>
        <dbReference type="EMBL" id="KAH7388028.1"/>
    </source>
</evidence>
<dbReference type="Proteomes" id="UP000825935">
    <property type="component" value="Chromosome 16"/>
</dbReference>
<dbReference type="EMBL" id="CM035421">
    <property type="protein sequence ID" value="KAH7388028.1"/>
    <property type="molecule type" value="Genomic_DNA"/>
</dbReference>
<sequence length="389" mass="42909">MEGQSPGEEEEGLRGFPLTTRIRNICASGRTLASSEGKNFPTSTVGMHGSALDSMEGKQWKPAPPQDYVTFETTSSRIIQSFGADSSSDSLLRHRPVSLPDFPIISPPLINGDAVQFPASKYRISNHAHPDSTDISGPNIMPDPSVWDCGSKLYDTFELVNFGDQLDRTLLGIPAVSPDIQPAVQDMNCSGAPVFGANDTSESRIIAPSPWSSQRHAFGVSNNAEPKRSAYRRGIQLVSRTLSRLAKLLKKVIRCRNYTKCMQLCRSRDRNAVDRKKATVHDIVGAANRVDDQQFGGDNTSEHEYCINEDNPNGGVEKHFHHHHHHYHHHIVHHLDHLSPAAKEEVLNDLARKSMDNIDAAAACHGQRAESARLSSDTLSKICIDANWL</sequence>